<dbReference type="InterPro" id="IPR001647">
    <property type="entry name" value="HTH_TetR"/>
</dbReference>
<dbReference type="SUPFAM" id="SSF46689">
    <property type="entry name" value="Homeodomain-like"/>
    <property type="match status" value="1"/>
</dbReference>
<proteinExistence type="predicted"/>
<evidence type="ECO:0000256" key="1">
    <source>
        <dbReference type="ARBA" id="ARBA00023125"/>
    </source>
</evidence>
<dbReference type="GO" id="GO:0003677">
    <property type="term" value="F:DNA binding"/>
    <property type="evidence" value="ECO:0007669"/>
    <property type="project" value="UniProtKB-UniRule"/>
</dbReference>
<dbReference type="RefSeq" id="WP_056965157.1">
    <property type="nucleotide sequence ID" value="NZ_CP045068.1"/>
</dbReference>
<dbReference type="Proteomes" id="UP000388452">
    <property type="component" value="Chromosome"/>
</dbReference>
<dbReference type="PROSITE" id="PS50977">
    <property type="entry name" value="HTH_TETR_2"/>
    <property type="match status" value="1"/>
</dbReference>
<dbReference type="Gene3D" id="1.10.357.10">
    <property type="entry name" value="Tetracycline Repressor, domain 2"/>
    <property type="match status" value="1"/>
</dbReference>
<organism evidence="4 5">
    <name type="scientific">Lacticaseibacillus manihotivorans</name>
    <dbReference type="NCBI Taxonomy" id="88233"/>
    <lineage>
        <taxon>Bacteria</taxon>
        <taxon>Bacillati</taxon>
        <taxon>Bacillota</taxon>
        <taxon>Bacilli</taxon>
        <taxon>Lactobacillales</taxon>
        <taxon>Lactobacillaceae</taxon>
        <taxon>Lacticaseibacillus</taxon>
    </lineage>
</organism>
<evidence type="ECO:0000259" key="3">
    <source>
        <dbReference type="PROSITE" id="PS50977"/>
    </source>
</evidence>
<dbReference type="PANTHER" id="PTHR43479">
    <property type="entry name" value="ACREF/ENVCD OPERON REPRESSOR-RELATED"/>
    <property type="match status" value="1"/>
</dbReference>
<name>A0A5P8JQ63_9LACO</name>
<evidence type="ECO:0000313" key="4">
    <source>
        <dbReference type="EMBL" id="QFQ91375.1"/>
    </source>
</evidence>
<keyword evidence="1 2" id="KW-0238">DNA-binding</keyword>
<dbReference type="InterPro" id="IPR050624">
    <property type="entry name" value="HTH-type_Tx_Regulator"/>
</dbReference>
<evidence type="ECO:0000313" key="5">
    <source>
        <dbReference type="Proteomes" id="UP000388452"/>
    </source>
</evidence>
<feature type="DNA-binding region" description="H-T-H motif" evidence="2">
    <location>
        <begin position="29"/>
        <end position="48"/>
    </location>
</feature>
<dbReference type="PANTHER" id="PTHR43479:SF7">
    <property type="entry name" value="TETR-FAMILY TRANSCRIPTIONAL REGULATOR"/>
    <property type="match status" value="1"/>
</dbReference>
<feature type="domain" description="HTH tetR-type" evidence="3">
    <location>
        <begin position="6"/>
        <end position="66"/>
    </location>
</feature>
<reference evidence="4 5" key="1">
    <citation type="submission" date="2019-10" db="EMBL/GenBank/DDBJ databases">
        <title>Genome sequencing of Lactobacillus manihotivorans.</title>
        <authorList>
            <person name="Kim K."/>
        </authorList>
    </citation>
    <scope>NUCLEOTIDE SEQUENCE [LARGE SCALE GENOMIC DNA]</scope>
    <source>
        <strain evidence="4 5">LM010</strain>
    </source>
</reference>
<dbReference type="EMBL" id="CP045068">
    <property type="protein sequence ID" value="QFQ91375.1"/>
    <property type="molecule type" value="Genomic_DNA"/>
</dbReference>
<protein>
    <recommendedName>
        <fullName evidence="3">HTH tetR-type domain-containing protein</fullName>
    </recommendedName>
</protein>
<dbReference type="InterPro" id="IPR009057">
    <property type="entry name" value="Homeodomain-like_sf"/>
</dbReference>
<gene>
    <name evidence="4" type="ORF">LM010_08040</name>
</gene>
<evidence type="ECO:0000256" key="2">
    <source>
        <dbReference type="PROSITE-ProRule" id="PRU00335"/>
    </source>
</evidence>
<sequence length="179" mass="19690">MDRRVRKTRQALAEAFLALAQQKPEDQISVAALTNLADVGRGTFYLHYQTVQELADQITADSLQDLLDKFTQTAPVKLDGQYTTWLNGLMQYLVAHKAAFTRIAKNPVTPSLHTQLVTGFEKPLAYNAATSCFLVNGAVGLIKTWLTQSQTLTQAQVVELLNAQLLASDKNGLVNNSVK</sequence>
<dbReference type="AlphaFoldDB" id="A0A5P8JQ63"/>
<accession>A0A5P8JQ63</accession>